<dbReference type="Pfam" id="PF01545">
    <property type="entry name" value="Cation_efflux"/>
    <property type="match status" value="1"/>
</dbReference>
<dbReference type="PATRIC" id="fig|1543721.4.peg.2657"/>
<comment type="subcellular location">
    <subcellularLocation>
        <location evidence="1">Membrane</location>
        <topology evidence="1">Multi-pass membrane protein</topology>
    </subcellularLocation>
</comment>
<feature type="transmembrane region" description="Helical" evidence="9">
    <location>
        <begin position="165"/>
        <end position="185"/>
    </location>
</feature>
<dbReference type="OrthoDB" id="9806522at2"/>
<keyword evidence="6" id="KW-0864">Zinc transport</keyword>
<sequence>MNQVSEQKHLRYQAIQRVTIVGVLVNLLLAASKTIIGIVAQSQALVADGIHSLSDLLSDGLVYFAAKQANQGPDAEHPYGHGRFETAATLGLGVLLSLVAIGITWDAVSRLFSPDALLHPKPLALYAALFSILANEGLYHYTAAVARKIKSDLLHANAWHHRSDALSSVVVLIGVGGTMAGLPYLDAIAAVGVGLMIAKIGWDLGWPAFQELVDEGLDQERLESIRQIIHQIGGVMDIHMLRTRRIGGEATVDVHILVEPWLSVSEGHMIGQMVIDRLLKEISEVMDVTVHIDPEDDEKAIPCEGLPLRAQAEKLLAQQWCSIPGAEKRLRVVLHYLAGKINVDVYFSLADLPGEETRREFQQSLQTKAAELPEFGVVRVYYG</sequence>
<evidence type="ECO:0000259" key="10">
    <source>
        <dbReference type="Pfam" id="PF01545"/>
    </source>
</evidence>
<keyword evidence="5 9" id="KW-0812">Transmembrane</keyword>
<dbReference type="Pfam" id="PF16916">
    <property type="entry name" value="ZT_dimer"/>
    <property type="match status" value="1"/>
</dbReference>
<dbReference type="InterPro" id="IPR050291">
    <property type="entry name" value="CDF_Transporter"/>
</dbReference>
<dbReference type="InterPro" id="IPR027470">
    <property type="entry name" value="Cation_efflux_CTD"/>
</dbReference>
<evidence type="ECO:0000256" key="1">
    <source>
        <dbReference type="ARBA" id="ARBA00004141"/>
    </source>
</evidence>
<comment type="similarity">
    <text evidence="2">Belongs to the cation diffusion facilitator (CDF) transporter (TC 2.A.4) family. FieF subfamily.</text>
</comment>
<dbReference type="InterPro" id="IPR036837">
    <property type="entry name" value="Cation_efflux_CTD_sf"/>
</dbReference>
<dbReference type="RefSeq" id="WP_046860025.1">
    <property type="nucleotide sequence ID" value="NZ_CP011412.1"/>
</dbReference>
<gene>
    <name evidence="12" type="ORF">AAY24_12855</name>
</gene>
<dbReference type="GO" id="GO:0016020">
    <property type="term" value="C:membrane"/>
    <property type="evidence" value="ECO:0007669"/>
    <property type="project" value="UniProtKB-SubCell"/>
</dbReference>
<keyword evidence="6" id="KW-0862">Zinc</keyword>
<dbReference type="EMBL" id="CP011412">
    <property type="protein sequence ID" value="AKH21096.1"/>
    <property type="molecule type" value="Genomic_DNA"/>
</dbReference>
<evidence type="ECO:0000256" key="2">
    <source>
        <dbReference type="ARBA" id="ARBA00010212"/>
    </source>
</evidence>
<dbReference type="PANTHER" id="PTHR43840:SF15">
    <property type="entry name" value="MITOCHONDRIAL METAL TRANSPORTER 1-RELATED"/>
    <property type="match status" value="1"/>
</dbReference>
<evidence type="ECO:0000313" key="12">
    <source>
        <dbReference type="EMBL" id="AKH21096.1"/>
    </source>
</evidence>
<dbReference type="GO" id="GO:0006829">
    <property type="term" value="P:zinc ion transport"/>
    <property type="evidence" value="ECO:0007669"/>
    <property type="project" value="UniProtKB-KW"/>
</dbReference>
<dbReference type="SUPFAM" id="SSF161111">
    <property type="entry name" value="Cation efflux protein transmembrane domain-like"/>
    <property type="match status" value="1"/>
</dbReference>
<dbReference type="Proteomes" id="UP000034410">
    <property type="component" value="Chromosome"/>
</dbReference>
<feature type="transmembrane region" description="Helical" evidence="9">
    <location>
        <begin position="125"/>
        <end position="144"/>
    </location>
</feature>
<dbReference type="Gene3D" id="1.20.1510.10">
    <property type="entry name" value="Cation efflux protein transmembrane domain"/>
    <property type="match status" value="1"/>
</dbReference>
<organism evidence="12 13">
    <name type="scientific">Sedimenticola thiotaurini</name>
    <dbReference type="NCBI Taxonomy" id="1543721"/>
    <lineage>
        <taxon>Bacteria</taxon>
        <taxon>Pseudomonadati</taxon>
        <taxon>Pseudomonadota</taxon>
        <taxon>Gammaproteobacteria</taxon>
        <taxon>Chromatiales</taxon>
        <taxon>Sedimenticolaceae</taxon>
        <taxon>Sedimenticola</taxon>
    </lineage>
</organism>
<evidence type="ECO:0000256" key="5">
    <source>
        <dbReference type="ARBA" id="ARBA00022692"/>
    </source>
</evidence>
<feature type="domain" description="Cation efflux protein transmembrane" evidence="10">
    <location>
        <begin position="20"/>
        <end position="213"/>
    </location>
</feature>
<dbReference type="AlphaFoldDB" id="A0A0F7JX66"/>
<protein>
    <submittedName>
        <fullName evidence="12">Cation transporter</fullName>
    </submittedName>
</protein>
<evidence type="ECO:0000256" key="3">
    <source>
        <dbReference type="ARBA" id="ARBA00022448"/>
    </source>
</evidence>
<keyword evidence="4" id="KW-0410">Iron transport</keyword>
<keyword evidence="8 9" id="KW-0472">Membrane</keyword>
<evidence type="ECO:0000313" key="13">
    <source>
        <dbReference type="Proteomes" id="UP000034410"/>
    </source>
</evidence>
<evidence type="ECO:0000256" key="6">
    <source>
        <dbReference type="ARBA" id="ARBA00022906"/>
    </source>
</evidence>
<dbReference type="SUPFAM" id="SSF160240">
    <property type="entry name" value="Cation efflux protein cytoplasmic domain-like"/>
    <property type="match status" value="1"/>
</dbReference>
<feature type="domain" description="Cation efflux protein cytoplasmic" evidence="11">
    <location>
        <begin position="217"/>
        <end position="295"/>
    </location>
</feature>
<dbReference type="FunFam" id="1.20.1510.10:FF:000006">
    <property type="entry name" value="Divalent cation efflux transporter"/>
    <property type="match status" value="1"/>
</dbReference>
<evidence type="ECO:0000256" key="9">
    <source>
        <dbReference type="SAM" id="Phobius"/>
    </source>
</evidence>
<dbReference type="PANTHER" id="PTHR43840">
    <property type="entry name" value="MITOCHONDRIAL METAL TRANSPORTER 1-RELATED"/>
    <property type="match status" value="1"/>
</dbReference>
<dbReference type="InterPro" id="IPR027469">
    <property type="entry name" value="Cation_efflux_TMD_sf"/>
</dbReference>
<dbReference type="InterPro" id="IPR058533">
    <property type="entry name" value="Cation_efflux_TM"/>
</dbReference>
<reference evidence="12 13" key="1">
    <citation type="journal article" date="2015" name="Genome Announc.">
        <title>Complete Genome Sequence of Sedimenticola thiotaurini Strain SIP-G1, a Polyphosphate- and Polyhydroxyalkanoate-Accumulating Sulfur-Oxidizing Gammaproteobacterium Isolated from Salt Marsh Sediments.</title>
        <authorList>
            <person name="Flood B.E."/>
            <person name="Jones D.S."/>
            <person name="Bailey J.V."/>
        </authorList>
    </citation>
    <scope>NUCLEOTIDE SEQUENCE [LARGE SCALE GENOMIC DNA]</scope>
    <source>
        <strain evidence="12 13">SIP-G1</strain>
    </source>
</reference>
<keyword evidence="13" id="KW-1185">Reference proteome</keyword>
<keyword evidence="3" id="KW-0813">Transport</keyword>
<accession>A0A0F7JX66</accession>
<evidence type="ECO:0000256" key="7">
    <source>
        <dbReference type="ARBA" id="ARBA00022989"/>
    </source>
</evidence>
<evidence type="ECO:0000259" key="11">
    <source>
        <dbReference type="Pfam" id="PF16916"/>
    </source>
</evidence>
<dbReference type="Gene3D" id="3.30.70.1350">
    <property type="entry name" value="Cation efflux protein, cytoplasmic domain"/>
    <property type="match status" value="1"/>
</dbReference>
<evidence type="ECO:0000256" key="4">
    <source>
        <dbReference type="ARBA" id="ARBA00022496"/>
    </source>
</evidence>
<dbReference type="GO" id="GO:0008324">
    <property type="term" value="F:monoatomic cation transmembrane transporter activity"/>
    <property type="evidence" value="ECO:0007669"/>
    <property type="project" value="InterPro"/>
</dbReference>
<evidence type="ECO:0000256" key="8">
    <source>
        <dbReference type="ARBA" id="ARBA00023136"/>
    </source>
</evidence>
<dbReference type="GO" id="GO:0006826">
    <property type="term" value="P:iron ion transport"/>
    <property type="evidence" value="ECO:0007669"/>
    <property type="project" value="UniProtKB-KW"/>
</dbReference>
<dbReference type="InterPro" id="IPR002524">
    <property type="entry name" value="Cation_efflux"/>
</dbReference>
<proteinExistence type="inferred from homology"/>
<dbReference type="NCBIfam" id="TIGR01297">
    <property type="entry name" value="CDF"/>
    <property type="match status" value="1"/>
</dbReference>
<feature type="transmembrane region" description="Helical" evidence="9">
    <location>
        <begin position="87"/>
        <end position="105"/>
    </location>
</feature>
<keyword evidence="4" id="KW-0408">Iron</keyword>
<keyword evidence="6" id="KW-0406">Ion transport</keyword>
<keyword evidence="7 9" id="KW-1133">Transmembrane helix</keyword>
<dbReference type="KEGG" id="seds:AAY24_12855"/>
<name>A0A0F7JX66_9GAMM</name>